<dbReference type="PANTHER" id="PTHR11365">
    <property type="entry name" value="5-OXOPROLINASE RELATED"/>
    <property type="match status" value="1"/>
</dbReference>
<keyword evidence="3" id="KW-0378">Hydrolase</keyword>
<dbReference type="Pfam" id="PF01968">
    <property type="entry name" value="Hydantoinase_A"/>
    <property type="match status" value="1"/>
</dbReference>
<dbReference type="AlphaFoldDB" id="A0A094YWK5"/>
<dbReference type="PATRIC" id="fig|104102.7.peg.233"/>
<evidence type="ECO:0000259" key="1">
    <source>
        <dbReference type="Pfam" id="PF01968"/>
    </source>
</evidence>
<comment type="caution">
    <text evidence="3">The sequence shown here is derived from an EMBL/GenBank/DDBJ whole genome shotgun (WGS) entry which is preliminary data.</text>
</comment>
<dbReference type="InterPro" id="IPR008040">
    <property type="entry name" value="Hydant_A_N"/>
</dbReference>
<dbReference type="STRING" id="104102.AtDm6_0235"/>
<name>A0A094YWK5_9PROT</name>
<evidence type="ECO:0000313" key="4">
    <source>
        <dbReference type="Proteomes" id="UP000029448"/>
    </source>
</evidence>
<sequence>MREHDDWVIGFDMGGTYVDVAARASGGQLLVAKVPYEGTPALSAVRALERFLAHHGIAADSVRKLVHGSTVVTNLLLERDAPAIGVLTTAGFADVLSLRRQNRKELYGLAVRAEQPEHLFPVRFRREVTERVSAAAKELVKLDEEAVHAAGEFWKQAGVKAVAICFLHACRHPVHELRARDILQECCPGLKISLSHEVDPAPREYERFLATALNAYASVPISDYMGCIRQGCRDMGLPEPSVMRSDGFGETLPKAMEKPVSLVMSGPAAALAGAVGCLGGTRQAVMIDIGGTTTDIGLIAQGHMLVSEEIGLGPFSLRLRSANVLSVAIGGGSIARMTPTGALRLGPQSQGATPGPAAYGKGGTEATLTDALVVLGRLPSSLAGGRTLCPDLARQALQPLADRRGCGLQVIAEAIVAGAHAVIAEGIKTHAYAVGLEPADCMLIAAGGGGAQHGVDVAELVGIKTVFLPPHSGVLAAIGLLGVCKVRVEEIALDVFLDDLHAAFPKEDTGLRLQEGESEKWSVALCYEGQQASIELPLAGKAADLAVLKAEFEEDHRRLRGYVLEKHRLKVRRLRRELILTEKGYGHEKVATQPEGLRDVAGPASVVLETTTLWIPAGWRGTEAEDGSWSVTPLVETDRMGMPL</sequence>
<dbReference type="GO" id="GO:0017168">
    <property type="term" value="F:5-oxoprolinase (ATP-hydrolyzing) activity"/>
    <property type="evidence" value="ECO:0007669"/>
    <property type="project" value="TreeGrafter"/>
</dbReference>
<organism evidence="3 4">
    <name type="scientific">Acetobacter tropicalis</name>
    <dbReference type="NCBI Taxonomy" id="104102"/>
    <lineage>
        <taxon>Bacteria</taxon>
        <taxon>Pseudomonadati</taxon>
        <taxon>Pseudomonadota</taxon>
        <taxon>Alphaproteobacteria</taxon>
        <taxon>Acetobacterales</taxon>
        <taxon>Acetobacteraceae</taxon>
        <taxon>Acetobacter</taxon>
    </lineage>
</organism>
<dbReference type="Pfam" id="PF05378">
    <property type="entry name" value="Hydant_A_N"/>
    <property type="match status" value="1"/>
</dbReference>
<dbReference type="InterPro" id="IPR002821">
    <property type="entry name" value="Hydantoinase_A"/>
</dbReference>
<dbReference type="EC" id="3.5.2.14" evidence="3"/>
<dbReference type="EMBL" id="JOKM01000010">
    <property type="protein sequence ID" value="KGB26365.1"/>
    <property type="molecule type" value="Genomic_DNA"/>
</dbReference>
<feature type="domain" description="Hydantoinase/oxoprolinase N-terminal" evidence="2">
    <location>
        <begin position="9"/>
        <end position="186"/>
    </location>
</feature>
<accession>A0A094YWK5</accession>
<evidence type="ECO:0000259" key="2">
    <source>
        <dbReference type="Pfam" id="PF05378"/>
    </source>
</evidence>
<proteinExistence type="predicted"/>
<gene>
    <name evidence="3" type="ORF">AtDm6_0235</name>
</gene>
<feature type="domain" description="Hydantoinase A/oxoprolinase" evidence="1">
    <location>
        <begin position="208"/>
        <end position="481"/>
    </location>
</feature>
<dbReference type="GO" id="GO:0005829">
    <property type="term" value="C:cytosol"/>
    <property type="evidence" value="ECO:0007669"/>
    <property type="project" value="TreeGrafter"/>
</dbReference>
<dbReference type="PANTHER" id="PTHR11365:SF23">
    <property type="entry name" value="HYPOTHETICAL 5-OXOPROLINASE (EUROFUNG)-RELATED"/>
    <property type="match status" value="1"/>
</dbReference>
<dbReference type="RefSeq" id="WP_052051123.1">
    <property type="nucleotide sequence ID" value="NZ_JACAOJ010000025.1"/>
</dbReference>
<protein>
    <submittedName>
        <fullName evidence="3">N-methylhydantoinase A</fullName>
        <ecNumber evidence="3">3.5.2.14</ecNumber>
    </submittedName>
</protein>
<keyword evidence="4" id="KW-1185">Reference proteome</keyword>
<dbReference type="GeneID" id="89479055"/>
<dbReference type="GO" id="GO:0047423">
    <property type="term" value="F:N-methylhydantoinase (ATP-hydrolyzing) activity"/>
    <property type="evidence" value="ECO:0007669"/>
    <property type="project" value="UniProtKB-EC"/>
</dbReference>
<dbReference type="Proteomes" id="UP000029448">
    <property type="component" value="Unassembled WGS sequence"/>
</dbReference>
<reference evidence="3 4" key="1">
    <citation type="submission" date="2014-06" db="EMBL/GenBank/DDBJ databases">
        <title>Functional and comparative genomic analyses of the Drosophila gut microbiota identify candidate symbiosis factors.</title>
        <authorList>
            <person name="Newell P.D."/>
            <person name="Chaston J.M."/>
            <person name="Douglas A.E."/>
        </authorList>
    </citation>
    <scope>NUCLEOTIDE SEQUENCE [LARGE SCALE GENOMIC DNA]</scope>
    <source>
        <strain evidence="3 4">DmCS_006</strain>
    </source>
</reference>
<dbReference type="InterPro" id="IPR045079">
    <property type="entry name" value="Oxoprolinase-like"/>
</dbReference>
<dbReference type="GO" id="GO:0006749">
    <property type="term" value="P:glutathione metabolic process"/>
    <property type="evidence" value="ECO:0007669"/>
    <property type="project" value="TreeGrafter"/>
</dbReference>
<dbReference type="InterPro" id="IPR043129">
    <property type="entry name" value="ATPase_NBD"/>
</dbReference>
<evidence type="ECO:0000313" key="3">
    <source>
        <dbReference type="EMBL" id="KGB26365.1"/>
    </source>
</evidence>
<dbReference type="SUPFAM" id="SSF53067">
    <property type="entry name" value="Actin-like ATPase domain"/>
    <property type="match status" value="1"/>
</dbReference>